<dbReference type="GO" id="GO:0000281">
    <property type="term" value="P:mitotic cytokinesis"/>
    <property type="evidence" value="ECO:0007669"/>
    <property type="project" value="TreeGrafter"/>
</dbReference>
<name>A0A812PMP2_9DINO</name>
<dbReference type="AlphaFoldDB" id="A0A812PMP2"/>
<feature type="non-terminal residue" evidence="8">
    <location>
        <position position="1"/>
    </location>
</feature>
<organism evidence="8 9">
    <name type="scientific">Symbiodinium necroappetens</name>
    <dbReference type="NCBI Taxonomy" id="1628268"/>
    <lineage>
        <taxon>Eukaryota</taxon>
        <taxon>Sar</taxon>
        <taxon>Alveolata</taxon>
        <taxon>Dinophyceae</taxon>
        <taxon>Suessiales</taxon>
        <taxon>Symbiodiniaceae</taxon>
        <taxon>Symbiodinium</taxon>
    </lineage>
</organism>
<dbReference type="OrthoDB" id="6360546at2759"/>
<dbReference type="InterPro" id="IPR006602">
    <property type="entry name" value="DM10_dom"/>
</dbReference>
<comment type="subcellular location">
    <subcellularLocation>
        <location evidence="1">Cell projection</location>
        <location evidence="1">Cilium</location>
    </subcellularLocation>
    <subcellularLocation>
        <location evidence="2">Cytoplasm</location>
        <location evidence="2">Cytoskeleton</location>
    </subcellularLocation>
</comment>
<protein>
    <submittedName>
        <fullName evidence="8">Efhc1 protein</fullName>
    </submittedName>
</protein>
<dbReference type="GO" id="GO:0007052">
    <property type="term" value="P:mitotic spindle organization"/>
    <property type="evidence" value="ECO:0007669"/>
    <property type="project" value="TreeGrafter"/>
</dbReference>
<reference evidence="8" key="1">
    <citation type="submission" date="2021-02" db="EMBL/GenBank/DDBJ databases">
        <authorList>
            <person name="Dougan E. K."/>
            <person name="Rhodes N."/>
            <person name="Thang M."/>
            <person name="Chan C."/>
        </authorList>
    </citation>
    <scope>NUCLEOTIDE SEQUENCE</scope>
</reference>
<dbReference type="InterPro" id="IPR040193">
    <property type="entry name" value="EFHC1/EFHC2/EFHB"/>
</dbReference>
<dbReference type="GO" id="GO:0005930">
    <property type="term" value="C:axoneme"/>
    <property type="evidence" value="ECO:0007669"/>
    <property type="project" value="TreeGrafter"/>
</dbReference>
<comment type="caution">
    <text evidence="8">The sequence shown here is derived from an EMBL/GenBank/DDBJ whole genome shotgun (WGS) entry which is preliminary data.</text>
</comment>
<dbReference type="Proteomes" id="UP000601435">
    <property type="component" value="Unassembled WGS sequence"/>
</dbReference>
<dbReference type="GO" id="GO:0060285">
    <property type="term" value="P:cilium-dependent cell motility"/>
    <property type="evidence" value="ECO:0007669"/>
    <property type="project" value="TreeGrafter"/>
</dbReference>
<keyword evidence="6" id="KW-0966">Cell projection</keyword>
<dbReference type="GO" id="GO:0043014">
    <property type="term" value="F:alpha-tubulin binding"/>
    <property type="evidence" value="ECO:0007669"/>
    <property type="project" value="TreeGrafter"/>
</dbReference>
<evidence type="ECO:0000259" key="7">
    <source>
        <dbReference type="PROSITE" id="PS51336"/>
    </source>
</evidence>
<keyword evidence="9" id="KW-1185">Reference proteome</keyword>
<dbReference type="PROSITE" id="PS51336">
    <property type="entry name" value="DM10"/>
    <property type="match status" value="1"/>
</dbReference>
<dbReference type="FunFam" id="2.30.29.170:FF:000004">
    <property type="entry name" value="EF-hand domain containing 2"/>
    <property type="match status" value="1"/>
</dbReference>
<gene>
    <name evidence="8" type="primary">Efhc1</name>
    <name evidence="8" type="ORF">SNEC2469_LOCUS9433</name>
</gene>
<evidence type="ECO:0000256" key="4">
    <source>
        <dbReference type="ARBA" id="ARBA00022737"/>
    </source>
</evidence>
<evidence type="ECO:0000313" key="9">
    <source>
        <dbReference type="Proteomes" id="UP000601435"/>
    </source>
</evidence>
<evidence type="ECO:0000313" key="8">
    <source>
        <dbReference type="EMBL" id="CAE7358971.1"/>
    </source>
</evidence>
<accession>A0A812PMP2</accession>
<keyword evidence="5" id="KW-0206">Cytoskeleton</keyword>
<evidence type="ECO:0000256" key="2">
    <source>
        <dbReference type="ARBA" id="ARBA00004245"/>
    </source>
</evidence>
<dbReference type="PANTHER" id="PTHR12086:SF9">
    <property type="entry name" value="EF-HAND DOMAIN-CONTAINING PROTEIN 1"/>
    <property type="match status" value="1"/>
</dbReference>
<evidence type="ECO:0000256" key="1">
    <source>
        <dbReference type="ARBA" id="ARBA00004138"/>
    </source>
</evidence>
<dbReference type="SMART" id="SM00676">
    <property type="entry name" value="DM10"/>
    <property type="match status" value="1"/>
</dbReference>
<dbReference type="Pfam" id="PF06565">
    <property type="entry name" value="DM10_dom"/>
    <property type="match status" value="1"/>
</dbReference>
<sequence>MRYPRITPAWLKHEKQVLRFYGFFQESIPERWDENSRYRHVYIMYFMEDGTIGINEPKVENSGIAQGTFLKRSRVLNEDGIPIGPDDMRVGQDLTLHGRTYHISGCDRFTRWFFEENGIQLGE</sequence>
<dbReference type="Gene3D" id="2.30.29.170">
    <property type="match status" value="1"/>
</dbReference>
<dbReference type="PANTHER" id="PTHR12086">
    <property type="entry name" value="EF-HAND DOMAIN C-TERMINAL CONTAINING PROTEIN"/>
    <property type="match status" value="1"/>
</dbReference>
<evidence type="ECO:0000256" key="6">
    <source>
        <dbReference type="ARBA" id="ARBA00023273"/>
    </source>
</evidence>
<dbReference type="GO" id="GO:0072686">
    <property type="term" value="C:mitotic spindle"/>
    <property type="evidence" value="ECO:0007669"/>
    <property type="project" value="TreeGrafter"/>
</dbReference>
<proteinExistence type="predicted"/>
<dbReference type="EMBL" id="CAJNJA010015266">
    <property type="protein sequence ID" value="CAE7358971.1"/>
    <property type="molecule type" value="Genomic_DNA"/>
</dbReference>
<feature type="domain" description="DM10" evidence="7">
    <location>
        <begin position="14"/>
        <end position="118"/>
    </location>
</feature>
<keyword evidence="4" id="KW-0677">Repeat</keyword>
<keyword evidence="3" id="KW-0963">Cytoplasm</keyword>
<evidence type="ECO:0000256" key="5">
    <source>
        <dbReference type="ARBA" id="ARBA00023212"/>
    </source>
</evidence>
<evidence type="ECO:0000256" key="3">
    <source>
        <dbReference type="ARBA" id="ARBA00022490"/>
    </source>
</evidence>